<dbReference type="Pfam" id="PF00392">
    <property type="entry name" value="GntR"/>
    <property type="match status" value="1"/>
</dbReference>
<dbReference type="InterPro" id="IPR036390">
    <property type="entry name" value="WH_DNA-bd_sf"/>
</dbReference>
<dbReference type="SMART" id="SM00345">
    <property type="entry name" value="HTH_GNTR"/>
    <property type="match status" value="1"/>
</dbReference>
<proteinExistence type="predicted"/>
<dbReference type="AlphaFoldDB" id="A0A7J5AXQ8"/>
<dbReference type="EMBL" id="WBJX01000008">
    <property type="protein sequence ID" value="KAB1636114.1"/>
    <property type="molecule type" value="Genomic_DNA"/>
</dbReference>
<dbReference type="OrthoDB" id="5243844at2"/>
<keyword evidence="2" id="KW-0238">DNA-binding</keyword>
<sequence length="210" mass="22651">MEMTGKKPVVERATSEVRRRIIDGQYAHGDFLREEPLVKQLGVSRHTLRTALDRLVAEGFLVRDANKGVRVPVGNAAAIFDLQRARIALEIEATWGLTSTALTGACEVPIAELRALEALGGNAVAHATVCGQIHCAMVRSSRSPRLIRAHALLSNELLVAKIPLLACGPVGCGDAGSHASLVSLEGKNLARALREHLERERNAILLLRSH</sequence>
<dbReference type="GO" id="GO:0003700">
    <property type="term" value="F:DNA-binding transcription factor activity"/>
    <property type="evidence" value="ECO:0007669"/>
    <property type="project" value="InterPro"/>
</dbReference>
<keyword evidence="1" id="KW-0805">Transcription regulation</keyword>
<dbReference type="PANTHER" id="PTHR43537">
    <property type="entry name" value="TRANSCRIPTIONAL REGULATOR, GNTR FAMILY"/>
    <property type="match status" value="1"/>
</dbReference>
<organism evidence="5 6">
    <name type="scientific">Pseudoclavibacter terrae</name>
    <dbReference type="NCBI Taxonomy" id="1530195"/>
    <lineage>
        <taxon>Bacteria</taxon>
        <taxon>Bacillati</taxon>
        <taxon>Actinomycetota</taxon>
        <taxon>Actinomycetes</taxon>
        <taxon>Micrococcales</taxon>
        <taxon>Microbacteriaceae</taxon>
        <taxon>Pseudoclavibacter</taxon>
    </lineage>
</organism>
<evidence type="ECO:0000256" key="3">
    <source>
        <dbReference type="ARBA" id="ARBA00023163"/>
    </source>
</evidence>
<dbReference type="InterPro" id="IPR000524">
    <property type="entry name" value="Tscrpt_reg_HTH_GntR"/>
</dbReference>
<dbReference type="PROSITE" id="PS50949">
    <property type="entry name" value="HTH_GNTR"/>
    <property type="match status" value="1"/>
</dbReference>
<comment type="caution">
    <text evidence="5">The sequence shown here is derived from an EMBL/GenBank/DDBJ whole genome shotgun (WGS) entry which is preliminary data.</text>
</comment>
<dbReference type="InterPro" id="IPR008920">
    <property type="entry name" value="TF_FadR/GntR_C"/>
</dbReference>
<keyword evidence="6" id="KW-1185">Reference proteome</keyword>
<gene>
    <name evidence="5" type="ORF">F8O03_17840</name>
</gene>
<dbReference type="CDD" id="cd07377">
    <property type="entry name" value="WHTH_GntR"/>
    <property type="match status" value="1"/>
</dbReference>
<dbReference type="SUPFAM" id="SSF46785">
    <property type="entry name" value="Winged helix' DNA-binding domain"/>
    <property type="match status" value="1"/>
</dbReference>
<dbReference type="Gene3D" id="1.10.10.10">
    <property type="entry name" value="Winged helix-like DNA-binding domain superfamily/Winged helix DNA-binding domain"/>
    <property type="match status" value="1"/>
</dbReference>
<evidence type="ECO:0000259" key="4">
    <source>
        <dbReference type="PROSITE" id="PS50949"/>
    </source>
</evidence>
<protein>
    <submittedName>
        <fullName evidence="5">GntR family transcriptional regulator</fullName>
    </submittedName>
</protein>
<dbReference type="PRINTS" id="PR00035">
    <property type="entry name" value="HTHGNTR"/>
</dbReference>
<keyword evidence="3" id="KW-0804">Transcription</keyword>
<evidence type="ECO:0000256" key="2">
    <source>
        <dbReference type="ARBA" id="ARBA00023125"/>
    </source>
</evidence>
<accession>A0A7J5AXQ8</accession>
<name>A0A7J5AXQ8_9MICO</name>
<dbReference type="InterPro" id="IPR036388">
    <property type="entry name" value="WH-like_DNA-bd_sf"/>
</dbReference>
<evidence type="ECO:0000313" key="5">
    <source>
        <dbReference type="EMBL" id="KAB1636114.1"/>
    </source>
</evidence>
<dbReference type="Proteomes" id="UP000490386">
    <property type="component" value="Unassembled WGS sequence"/>
</dbReference>
<dbReference type="SUPFAM" id="SSF48008">
    <property type="entry name" value="GntR ligand-binding domain-like"/>
    <property type="match status" value="1"/>
</dbReference>
<evidence type="ECO:0000256" key="1">
    <source>
        <dbReference type="ARBA" id="ARBA00023015"/>
    </source>
</evidence>
<reference evidence="5 6" key="1">
    <citation type="submission" date="2019-09" db="EMBL/GenBank/DDBJ databases">
        <title>Phylogeny of genus Pseudoclavibacter and closely related genus.</title>
        <authorList>
            <person name="Li Y."/>
        </authorList>
    </citation>
    <scope>NUCLEOTIDE SEQUENCE [LARGE SCALE GENOMIC DNA]</scope>
    <source>
        <strain evidence="5 6">THG-MD12</strain>
    </source>
</reference>
<dbReference type="PANTHER" id="PTHR43537:SF5">
    <property type="entry name" value="UXU OPERON TRANSCRIPTIONAL REGULATOR"/>
    <property type="match status" value="1"/>
</dbReference>
<dbReference type="GO" id="GO:0003677">
    <property type="term" value="F:DNA binding"/>
    <property type="evidence" value="ECO:0007669"/>
    <property type="project" value="UniProtKB-KW"/>
</dbReference>
<evidence type="ECO:0000313" key="6">
    <source>
        <dbReference type="Proteomes" id="UP000490386"/>
    </source>
</evidence>
<feature type="domain" description="HTH gntR-type" evidence="4">
    <location>
        <begin position="7"/>
        <end position="74"/>
    </location>
</feature>